<dbReference type="AlphaFoldDB" id="A0A7C4QS83"/>
<dbReference type="Gene3D" id="2.60.40.10">
    <property type="entry name" value="Immunoglobulins"/>
    <property type="match status" value="1"/>
</dbReference>
<dbReference type="EMBL" id="DSVQ01000016">
    <property type="protein sequence ID" value="HGT40088.1"/>
    <property type="molecule type" value="Genomic_DNA"/>
</dbReference>
<evidence type="ECO:0000256" key="1">
    <source>
        <dbReference type="SAM" id="MobiDB-lite"/>
    </source>
</evidence>
<feature type="transmembrane region" description="Helical" evidence="2">
    <location>
        <begin position="34"/>
        <end position="55"/>
    </location>
</feature>
<dbReference type="InterPro" id="IPR013783">
    <property type="entry name" value="Ig-like_fold"/>
</dbReference>
<name>A0A7C4QS83_9PLAN</name>
<organism evidence="4">
    <name type="scientific">Schlesneria paludicola</name>
    <dbReference type="NCBI Taxonomy" id="360056"/>
    <lineage>
        <taxon>Bacteria</taxon>
        <taxon>Pseudomonadati</taxon>
        <taxon>Planctomycetota</taxon>
        <taxon>Planctomycetia</taxon>
        <taxon>Planctomycetales</taxon>
        <taxon>Planctomycetaceae</taxon>
        <taxon>Schlesneria</taxon>
    </lineage>
</organism>
<feature type="region of interest" description="Disordered" evidence="1">
    <location>
        <begin position="279"/>
        <end position="313"/>
    </location>
</feature>
<evidence type="ECO:0000259" key="3">
    <source>
        <dbReference type="Pfam" id="PF07811"/>
    </source>
</evidence>
<keyword evidence="2" id="KW-0472">Membrane</keyword>
<feature type="compositionally biased region" description="Low complexity" evidence="1">
    <location>
        <begin position="281"/>
        <end position="296"/>
    </location>
</feature>
<evidence type="ECO:0000313" key="4">
    <source>
        <dbReference type="EMBL" id="HGT40088.1"/>
    </source>
</evidence>
<comment type="caution">
    <text evidence="4">The sequence shown here is derived from an EMBL/GenBank/DDBJ whole genome shotgun (WGS) entry which is preliminary data.</text>
</comment>
<evidence type="ECO:0000256" key="2">
    <source>
        <dbReference type="SAM" id="Phobius"/>
    </source>
</evidence>
<gene>
    <name evidence="4" type="ORF">ENS64_12625</name>
</gene>
<dbReference type="InterPro" id="IPR012495">
    <property type="entry name" value="TadE-like_dom"/>
</dbReference>
<protein>
    <submittedName>
        <fullName evidence="4">Pilus assembly protein</fullName>
    </submittedName>
</protein>
<sequence>MPRRHRPNSLAQCRALRHGVEFGALRRGVITLELIVAMPVLVILIMAVVEFAIIYQVNEEVAGAARFGAKLAAEITRNHSVSPRLSNYNTPGVNHLKERIDQYLQNHGLTPSCEVILQHTACVPGQYQENPTPIPGTCPCTIIGGATNPFGLAAVEPPPGEAYVRVTVVVNLSGNVPNLLATFGLPLGNLTLQESCVFRIETNNTPPSIVVTGTPTFVPVNYTQTGTFGCGNTVTFSNALGTTVGPGDVTIQFDATGTTDLEQPPGTLSYSWTTTGVGFNPSASPSSGTGTTYTTTLQRPPDPDTNSTTTEPDLINTYTTTLTVTDSCGAVSTCVLTTVLITRDSDPAP</sequence>
<reference evidence="4" key="1">
    <citation type="journal article" date="2020" name="mSystems">
        <title>Genome- and Community-Level Interaction Insights into Carbon Utilization and Element Cycling Functions of Hydrothermarchaeota in Hydrothermal Sediment.</title>
        <authorList>
            <person name="Zhou Z."/>
            <person name="Liu Y."/>
            <person name="Xu W."/>
            <person name="Pan J."/>
            <person name="Luo Z.H."/>
            <person name="Li M."/>
        </authorList>
    </citation>
    <scope>NUCLEOTIDE SEQUENCE [LARGE SCALE GENOMIC DNA]</scope>
    <source>
        <strain evidence="4">SpSt-508</strain>
    </source>
</reference>
<keyword evidence="2" id="KW-1133">Transmembrane helix</keyword>
<feature type="domain" description="TadE-like" evidence="3">
    <location>
        <begin position="28"/>
        <end position="69"/>
    </location>
</feature>
<keyword evidence="2" id="KW-0812">Transmembrane</keyword>
<accession>A0A7C4QS83</accession>
<proteinExistence type="predicted"/>
<dbReference type="Pfam" id="PF07811">
    <property type="entry name" value="TadE"/>
    <property type="match status" value="1"/>
</dbReference>